<gene>
    <name evidence="1" type="ORF">GTC17253_05670</name>
</gene>
<organism evidence="1">
    <name type="scientific">Prevotella sp. GTC17253</name>
    <dbReference type="NCBI Taxonomy" id="3236793"/>
    <lineage>
        <taxon>Bacteria</taxon>
        <taxon>Pseudomonadati</taxon>
        <taxon>Bacteroidota</taxon>
        <taxon>Bacteroidia</taxon>
        <taxon>Bacteroidales</taxon>
        <taxon>Prevotellaceae</taxon>
        <taxon>Prevotella</taxon>
    </lineage>
</organism>
<accession>A0AB33ISM9</accession>
<dbReference type="Pfam" id="PF08713">
    <property type="entry name" value="DNA_alkylation"/>
    <property type="match status" value="1"/>
</dbReference>
<name>A0AB33ISM9_9BACT</name>
<dbReference type="InterPro" id="IPR014825">
    <property type="entry name" value="DNA_alkylation"/>
</dbReference>
<dbReference type="AlphaFoldDB" id="A0AB33ISM9"/>
<proteinExistence type="predicted"/>
<dbReference type="InterPro" id="IPR016024">
    <property type="entry name" value="ARM-type_fold"/>
</dbReference>
<sequence>MNSAEIIGYMESLADMKQRQILMRFFKTGKEEYGEGDEFLGLRVPQTRRIAKEVKDLPLHEVQTLLCCKWHEVRLCGFLILVSKFEKFSKKKLLYDAKAIEERDLIVNFYLEHAHQANNWDLVDLSAPKILGYWLLLPTLLGSTDRTAGLNTDYKLRILDQLADSKCLWLQRINIVCTWMTNRHGEPSYCLRYAERNLHHPHDLMHKAIGWMLREMGKNNNIELLRSFLEQHVHEMPRTMLRYAIEKLPETERQMWLRR</sequence>
<dbReference type="EMBL" id="AP035785">
    <property type="protein sequence ID" value="BFO70601.1"/>
    <property type="molecule type" value="Genomic_DNA"/>
</dbReference>
<dbReference type="CDD" id="cd06561">
    <property type="entry name" value="AlkD_like"/>
    <property type="match status" value="1"/>
</dbReference>
<dbReference type="PANTHER" id="PTHR34070">
    <property type="entry name" value="ARMADILLO-TYPE FOLD"/>
    <property type="match status" value="1"/>
</dbReference>
<dbReference type="PANTHER" id="PTHR34070:SF1">
    <property type="entry name" value="DNA ALKYLATION REPAIR PROTEIN"/>
    <property type="match status" value="1"/>
</dbReference>
<dbReference type="SUPFAM" id="SSF48371">
    <property type="entry name" value="ARM repeat"/>
    <property type="match status" value="1"/>
</dbReference>
<evidence type="ECO:0000313" key="1">
    <source>
        <dbReference type="EMBL" id="BFO70601.1"/>
    </source>
</evidence>
<protein>
    <submittedName>
        <fullName evidence="1">DNA alkylation repair protein</fullName>
    </submittedName>
</protein>
<reference evidence="1" key="1">
    <citation type="submission" date="2024-07" db="EMBL/GenBank/DDBJ databases">
        <title>Complete genome sequence of Prevotella sp. YM-2024 GTC17253.</title>
        <authorList>
            <person name="Hayashi M."/>
            <person name="Muto Y."/>
            <person name="Tanaka K."/>
            <person name="Niwa H."/>
        </authorList>
    </citation>
    <scope>NUCLEOTIDE SEQUENCE</scope>
    <source>
        <strain evidence="1">GTC17253</strain>
    </source>
</reference>
<dbReference type="Gene3D" id="1.25.10.90">
    <property type="match status" value="1"/>
</dbReference>